<name>A0ACC0VF54_9HYPO</name>
<dbReference type="Proteomes" id="UP001163324">
    <property type="component" value="Chromosome 1"/>
</dbReference>
<organism evidence="1 2">
    <name type="scientific">Trichothecium roseum</name>
    <dbReference type="NCBI Taxonomy" id="47278"/>
    <lineage>
        <taxon>Eukaryota</taxon>
        <taxon>Fungi</taxon>
        <taxon>Dikarya</taxon>
        <taxon>Ascomycota</taxon>
        <taxon>Pezizomycotina</taxon>
        <taxon>Sordariomycetes</taxon>
        <taxon>Hypocreomycetidae</taxon>
        <taxon>Hypocreales</taxon>
        <taxon>Hypocreales incertae sedis</taxon>
        <taxon>Trichothecium</taxon>
    </lineage>
</organism>
<gene>
    <name evidence="1" type="ORF">N3K66_001468</name>
</gene>
<evidence type="ECO:0000313" key="1">
    <source>
        <dbReference type="EMBL" id="KAI9904939.1"/>
    </source>
</evidence>
<proteinExistence type="predicted"/>
<evidence type="ECO:0000313" key="2">
    <source>
        <dbReference type="Proteomes" id="UP001163324"/>
    </source>
</evidence>
<sequence>MINYRKLVRDVEPRDLSPADITGISVGVVSSLLTLGGLGISLCAWKYPSSPAGRLGTAIHHRLLLRGGDASGGDAHGIETARGGAAQGGDIGGVSRVLASDSSNSSNRGSGQKGLQPGMAHGTFAGGNATGGVATGREATGGNAQGGNVSF</sequence>
<keyword evidence="2" id="KW-1185">Reference proteome</keyword>
<protein>
    <submittedName>
        <fullName evidence="1">Uncharacterized protein</fullName>
    </submittedName>
</protein>
<comment type="caution">
    <text evidence="1">The sequence shown here is derived from an EMBL/GenBank/DDBJ whole genome shotgun (WGS) entry which is preliminary data.</text>
</comment>
<accession>A0ACC0VF54</accession>
<dbReference type="EMBL" id="CM047940">
    <property type="protein sequence ID" value="KAI9904939.1"/>
    <property type="molecule type" value="Genomic_DNA"/>
</dbReference>
<reference evidence="1" key="1">
    <citation type="submission" date="2022-10" db="EMBL/GenBank/DDBJ databases">
        <title>Complete Genome of Trichothecium roseum strain YXFP-22015, a Plant Pathogen Isolated from Citrus.</title>
        <authorList>
            <person name="Wang Y."/>
            <person name="Zhu L."/>
        </authorList>
    </citation>
    <scope>NUCLEOTIDE SEQUENCE</scope>
    <source>
        <strain evidence="1">YXFP-22015</strain>
    </source>
</reference>